<keyword evidence="5 8" id="KW-0378">Hydrolase</keyword>
<dbReference type="PROSITE" id="PS51747">
    <property type="entry name" value="CYT_DCMP_DEAMINASES_2"/>
    <property type="match status" value="1"/>
</dbReference>
<evidence type="ECO:0000256" key="8">
    <source>
        <dbReference type="HAMAP-Rule" id="MF_00972"/>
    </source>
</evidence>
<dbReference type="RefSeq" id="WP_003362938.1">
    <property type="nucleotide sequence ID" value="NZ_AP025140.1"/>
</dbReference>
<dbReference type="SUPFAM" id="SSF53927">
    <property type="entry name" value="Cytidine deaminase-like"/>
    <property type="match status" value="1"/>
</dbReference>
<organism evidence="10 12">
    <name type="scientific">Clostridium botulinum</name>
    <dbReference type="NCBI Taxonomy" id="1491"/>
    <lineage>
        <taxon>Bacteria</taxon>
        <taxon>Bacillati</taxon>
        <taxon>Bacillota</taxon>
        <taxon>Clostridia</taxon>
        <taxon>Eubacteriales</taxon>
        <taxon>Clostridiaceae</taxon>
        <taxon>Clostridium</taxon>
    </lineage>
</organism>
<evidence type="ECO:0000256" key="2">
    <source>
        <dbReference type="ARBA" id="ARBA00011738"/>
    </source>
</evidence>
<dbReference type="InterPro" id="IPR058535">
    <property type="entry name" value="MafB19-deam"/>
</dbReference>
<dbReference type="InterPro" id="IPR002125">
    <property type="entry name" value="CMP_dCMP_dom"/>
</dbReference>
<proteinExistence type="inferred from homology"/>
<dbReference type="CDD" id="cd01285">
    <property type="entry name" value="nucleoside_deaminase"/>
    <property type="match status" value="1"/>
</dbReference>
<dbReference type="InterPro" id="IPR028883">
    <property type="entry name" value="tRNA_aden_deaminase"/>
</dbReference>
<evidence type="ECO:0000313" key="12">
    <source>
        <dbReference type="Proteomes" id="UP000473887"/>
    </source>
</evidence>
<reference evidence="11 13" key="1">
    <citation type="journal article" date="2014" name="J. Infect. Dis.">
        <title>Molecular characterization of a novel botulinum neurotoxin type H gene.</title>
        <authorList>
            <person name="Dover N."/>
            <person name="Barash J.R."/>
            <person name="Hill K.K."/>
            <person name="Xie G."/>
            <person name="Arnon S.S."/>
        </authorList>
    </citation>
    <scope>NUCLEOTIDE SEQUENCE [LARGE SCALE GENOMIC DNA]</scope>
    <source>
        <strain evidence="11 13">IBCA10-7060</strain>
    </source>
</reference>
<evidence type="ECO:0000256" key="5">
    <source>
        <dbReference type="ARBA" id="ARBA00022801"/>
    </source>
</evidence>
<name>A0A0A2HAA9_CLOBO</name>
<feature type="active site" description="Proton donor" evidence="8">
    <location>
        <position position="52"/>
    </location>
</feature>
<dbReference type="GO" id="GO:0008270">
    <property type="term" value="F:zinc ion binding"/>
    <property type="evidence" value="ECO:0007669"/>
    <property type="project" value="UniProtKB-UniRule"/>
</dbReference>
<comment type="function">
    <text evidence="8">Catalyzes the deamination of adenosine to inosine at the wobble position 34 of tRNA(Arg2).</text>
</comment>
<evidence type="ECO:0000313" key="10">
    <source>
        <dbReference type="EMBL" id="NEZ93925.1"/>
    </source>
</evidence>
<evidence type="ECO:0000256" key="6">
    <source>
        <dbReference type="ARBA" id="ARBA00022833"/>
    </source>
</evidence>
<feature type="binding site" evidence="8">
    <location>
        <position position="50"/>
    </location>
    <ligand>
        <name>Zn(2+)</name>
        <dbReference type="ChEBI" id="CHEBI:29105"/>
        <note>catalytic</note>
    </ligand>
</feature>
<comment type="subunit">
    <text evidence="2 8">Homodimer.</text>
</comment>
<evidence type="ECO:0000256" key="3">
    <source>
        <dbReference type="ARBA" id="ARBA00022694"/>
    </source>
</evidence>
<feature type="domain" description="CMP/dCMP-type deaminase" evidence="9">
    <location>
        <begin position="1"/>
        <end position="110"/>
    </location>
</feature>
<evidence type="ECO:0000256" key="1">
    <source>
        <dbReference type="ARBA" id="ARBA00010669"/>
    </source>
</evidence>
<evidence type="ECO:0000313" key="11">
    <source>
        <dbReference type="EMBL" id="QRI53600.1"/>
    </source>
</evidence>
<dbReference type="FunFam" id="3.40.140.10:FF:000038">
    <property type="entry name" value="tRNA-specific adenosine deaminase"/>
    <property type="match status" value="1"/>
</dbReference>
<dbReference type="PANTHER" id="PTHR11079">
    <property type="entry name" value="CYTOSINE DEAMINASE FAMILY MEMBER"/>
    <property type="match status" value="1"/>
</dbReference>
<keyword evidence="3 8" id="KW-0819">tRNA processing</keyword>
<keyword evidence="6 8" id="KW-0862">Zinc</keyword>
<keyword evidence="4 8" id="KW-0479">Metal-binding</keyword>
<dbReference type="EMBL" id="SGKC01000059">
    <property type="protein sequence ID" value="NEZ93925.1"/>
    <property type="molecule type" value="Genomic_DNA"/>
</dbReference>
<comment type="catalytic activity">
    <reaction evidence="7 8">
        <text>adenosine(34) in tRNA + H2O + H(+) = inosine(34) in tRNA + NH4(+)</text>
        <dbReference type="Rhea" id="RHEA:43168"/>
        <dbReference type="Rhea" id="RHEA-COMP:10373"/>
        <dbReference type="Rhea" id="RHEA-COMP:10374"/>
        <dbReference type="ChEBI" id="CHEBI:15377"/>
        <dbReference type="ChEBI" id="CHEBI:15378"/>
        <dbReference type="ChEBI" id="CHEBI:28938"/>
        <dbReference type="ChEBI" id="CHEBI:74411"/>
        <dbReference type="ChEBI" id="CHEBI:82852"/>
        <dbReference type="EC" id="3.5.4.33"/>
    </reaction>
</comment>
<reference evidence="10 12" key="2">
    <citation type="submission" date="2019-02" db="EMBL/GenBank/DDBJ databases">
        <title>Genome sequencing of Clostridium botulinum clinical isolates.</title>
        <authorList>
            <person name="Brunt J."/>
            <person name="Van Vliet A.H.M."/>
            <person name="Stringer S.C."/>
            <person name="Grant K.A."/>
            <person name="Carter A.C."/>
            <person name="Peck M.W."/>
        </authorList>
    </citation>
    <scope>NUCLEOTIDE SEQUENCE [LARGE SCALE GENOMIC DNA]</scope>
    <source>
        <strain evidence="10 12">H142660711</strain>
    </source>
</reference>
<dbReference type="Pfam" id="PF14437">
    <property type="entry name" value="MafB19-deam"/>
    <property type="match status" value="1"/>
</dbReference>
<evidence type="ECO:0000256" key="7">
    <source>
        <dbReference type="ARBA" id="ARBA00048045"/>
    </source>
</evidence>
<protein>
    <recommendedName>
        <fullName evidence="8">tRNA-specific adenosine deaminase</fullName>
        <ecNumber evidence="8">3.5.4.33</ecNumber>
    </recommendedName>
</protein>
<dbReference type="Proteomes" id="UP000473887">
    <property type="component" value="Unassembled WGS sequence"/>
</dbReference>
<accession>A0A0A2HAA9</accession>
<dbReference type="PROSITE" id="PS00903">
    <property type="entry name" value="CYT_DCMP_DEAMINASES_1"/>
    <property type="match status" value="1"/>
</dbReference>
<dbReference type="EMBL" id="CP069280">
    <property type="protein sequence ID" value="QRI53600.1"/>
    <property type="molecule type" value="Genomic_DNA"/>
</dbReference>
<dbReference type="HAMAP" id="MF_00972">
    <property type="entry name" value="tRNA_aden_deaminase"/>
    <property type="match status" value="1"/>
</dbReference>
<feature type="binding site" evidence="8">
    <location>
        <position position="83"/>
    </location>
    <ligand>
        <name>Zn(2+)</name>
        <dbReference type="ChEBI" id="CHEBI:29105"/>
        <note>catalytic</note>
    </ligand>
</feature>
<dbReference type="GO" id="GO:0002100">
    <property type="term" value="P:tRNA wobble adenosine to inosine editing"/>
    <property type="evidence" value="ECO:0007669"/>
    <property type="project" value="UniProtKB-UniRule"/>
</dbReference>
<dbReference type="PANTHER" id="PTHR11079:SF202">
    <property type="entry name" value="TRNA-SPECIFIC ADENOSINE DEAMINASE"/>
    <property type="match status" value="1"/>
</dbReference>
<evidence type="ECO:0000313" key="13">
    <source>
        <dbReference type="Proteomes" id="UP000663464"/>
    </source>
</evidence>
<dbReference type="GO" id="GO:0052717">
    <property type="term" value="F:tRNA-specific adenosine-34 deaminase activity"/>
    <property type="evidence" value="ECO:0007669"/>
    <property type="project" value="UniProtKB-UniRule"/>
</dbReference>
<reference evidence="11" key="3">
    <citation type="submission" date="2021-02" db="EMBL/GenBank/DDBJ databases">
        <authorList>
            <person name="Dover N."/>
            <person name="Barash J.R."/>
            <person name="Bell J.M."/>
            <person name="Sylvester M.D."/>
            <person name="Arnon S."/>
        </authorList>
    </citation>
    <scope>NUCLEOTIDE SEQUENCE</scope>
    <source>
        <strain evidence="11">IBCA10-7060</strain>
    </source>
</reference>
<comment type="cofactor">
    <cofactor evidence="8">
        <name>Zn(2+)</name>
        <dbReference type="ChEBI" id="CHEBI:29105"/>
    </cofactor>
    <text evidence="8">Binds 1 zinc ion per subunit.</text>
</comment>
<sequence length="148" mass="16470">MNDYIEYAIIEAKKALAIGEVPVGAIIVKENKIIAKSHNLKESLKDPTAHAEILAIKEACNTIHNWRLKGCKMYVTLEPCAMCASAIIQSRISELHIGTFDPVGGACGSVVNITNNSYLKSNLSIKWLYDDECSKIITNFFKNIRRNE</sequence>
<dbReference type="AlphaFoldDB" id="A0A0A2HAA9"/>
<comment type="similarity">
    <text evidence="1">Belongs to the cytidine and deoxycytidylate deaminase family. ADAT2 subfamily.</text>
</comment>
<evidence type="ECO:0000256" key="4">
    <source>
        <dbReference type="ARBA" id="ARBA00022723"/>
    </source>
</evidence>
<gene>
    <name evidence="8" type="primary">tadA</name>
    <name evidence="10" type="ORF">EXM69_18770</name>
    <name evidence="11" type="ORF">JQS73_00155</name>
</gene>
<dbReference type="Gene3D" id="3.40.140.10">
    <property type="entry name" value="Cytidine Deaminase, domain 2"/>
    <property type="match status" value="1"/>
</dbReference>
<dbReference type="EC" id="3.5.4.33" evidence="8"/>
<dbReference type="InterPro" id="IPR016193">
    <property type="entry name" value="Cytidine_deaminase-like"/>
</dbReference>
<dbReference type="InterPro" id="IPR016192">
    <property type="entry name" value="APOBEC/CMP_deaminase_Zn-bd"/>
</dbReference>
<evidence type="ECO:0000259" key="9">
    <source>
        <dbReference type="PROSITE" id="PS51747"/>
    </source>
</evidence>
<dbReference type="Proteomes" id="UP000663464">
    <property type="component" value="Chromosome"/>
</dbReference>
<feature type="binding site" evidence="8">
    <location>
        <position position="80"/>
    </location>
    <ligand>
        <name>Zn(2+)</name>
        <dbReference type="ChEBI" id="CHEBI:29105"/>
        <note>catalytic</note>
    </ligand>
</feature>